<protein>
    <recommendedName>
        <fullName evidence="2">Transposase (putative) gypsy type domain-containing protein</fullName>
    </recommendedName>
</protein>
<keyword evidence="4" id="KW-1185">Reference proteome</keyword>
<dbReference type="EMBL" id="BQKI01000077">
    <property type="protein sequence ID" value="GJN24277.1"/>
    <property type="molecule type" value="Genomic_DNA"/>
</dbReference>
<evidence type="ECO:0000313" key="3">
    <source>
        <dbReference type="EMBL" id="GJN24277.1"/>
    </source>
</evidence>
<dbReference type="Proteomes" id="UP001054889">
    <property type="component" value="Unassembled WGS sequence"/>
</dbReference>
<dbReference type="Pfam" id="PF04195">
    <property type="entry name" value="Transposase_28"/>
    <property type="match status" value="1"/>
</dbReference>
<sequence length="283" mass="31365">MTSSSSSSSVELRALCKKYDVSADACTPCLAGKKPAWACTPPEEGSNAIVVYADALDAGMRLPLHPFYAKLLRHYGLAPSQLVPNSWRRYMAAFVLLCDDAGVEPLLPGPRLQAVLEVHMFFFLRSSSTPWPCPVKWAQRPRKAAICRPKLTAEAMMAVVKKLLEAARDHAARHGEELRLLKETHAKELKSVNHTNSAKVRLLKETHAKELQAANAANSAEVTRLNKEHEAELRAVKIQCQRKITSLELDQERYVKALKDMKQKITSLLPDGGRAPQEPAKGQ</sequence>
<dbReference type="AlphaFoldDB" id="A0AAV5EPE0"/>
<feature type="domain" description="Transposase (putative) gypsy type" evidence="2">
    <location>
        <begin position="50"/>
        <end position="108"/>
    </location>
</feature>
<dbReference type="PANTHER" id="PTHR31099">
    <property type="entry name" value="OS06G0165300 PROTEIN"/>
    <property type="match status" value="1"/>
</dbReference>
<dbReference type="PANTHER" id="PTHR31099:SF28">
    <property type="entry name" value="F5J5.12"/>
    <property type="match status" value="1"/>
</dbReference>
<gene>
    <name evidence="3" type="primary">gb12010</name>
    <name evidence="3" type="ORF">PR202_gb12010</name>
</gene>
<dbReference type="InterPro" id="IPR007321">
    <property type="entry name" value="Transposase_28"/>
</dbReference>
<proteinExistence type="predicted"/>
<reference evidence="3" key="2">
    <citation type="submission" date="2021-12" db="EMBL/GenBank/DDBJ databases">
        <title>Resequencing data analysis of finger millet.</title>
        <authorList>
            <person name="Hatakeyama M."/>
            <person name="Aluri S."/>
            <person name="Balachadran M.T."/>
            <person name="Sivarajan S.R."/>
            <person name="Poveda L."/>
            <person name="Shimizu-Inatsugi R."/>
            <person name="Schlapbach R."/>
            <person name="Sreeman S.M."/>
            <person name="Shimizu K.K."/>
        </authorList>
    </citation>
    <scope>NUCLEOTIDE SEQUENCE</scope>
</reference>
<evidence type="ECO:0000259" key="2">
    <source>
        <dbReference type="Pfam" id="PF04195"/>
    </source>
</evidence>
<organism evidence="3 4">
    <name type="scientific">Eleusine coracana subsp. coracana</name>
    <dbReference type="NCBI Taxonomy" id="191504"/>
    <lineage>
        <taxon>Eukaryota</taxon>
        <taxon>Viridiplantae</taxon>
        <taxon>Streptophyta</taxon>
        <taxon>Embryophyta</taxon>
        <taxon>Tracheophyta</taxon>
        <taxon>Spermatophyta</taxon>
        <taxon>Magnoliopsida</taxon>
        <taxon>Liliopsida</taxon>
        <taxon>Poales</taxon>
        <taxon>Poaceae</taxon>
        <taxon>PACMAD clade</taxon>
        <taxon>Chloridoideae</taxon>
        <taxon>Cynodonteae</taxon>
        <taxon>Eleusininae</taxon>
        <taxon>Eleusine</taxon>
    </lineage>
</organism>
<evidence type="ECO:0000313" key="4">
    <source>
        <dbReference type="Proteomes" id="UP001054889"/>
    </source>
</evidence>
<name>A0AAV5EPE0_ELECO</name>
<comment type="caution">
    <text evidence="3">The sequence shown here is derived from an EMBL/GenBank/DDBJ whole genome shotgun (WGS) entry which is preliminary data.</text>
</comment>
<keyword evidence="1" id="KW-0175">Coiled coil</keyword>
<feature type="coiled-coil region" evidence="1">
    <location>
        <begin position="208"/>
        <end position="264"/>
    </location>
</feature>
<accession>A0AAV5EPE0</accession>
<reference evidence="3" key="1">
    <citation type="journal article" date="2018" name="DNA Res.">
        <title>Multiple hybrid de novo genome assembly of finger millet, an orphan allotetraploid crop.</title>
        <authorList>
            <person name="Hatakeyama M."/>
            <person name="Aluri S."/>
            <person name="Balachadran M.T."/>
            <person name="Sivarajan S.R."/>
            <person name="Patrignani A."/>
            <person name="Gruter S."/>
            <person name="Poveda L."/>
            <person name="Shimizu-Inatsugi R."/>
            <person name="Baeten J."/>
            <person name="Francoijs K.J."/>
            <person name="Nataraja K.N."/>
            <person name="Reddy Y.A.N."/>
            <person name="Phadnis S."/>
            <person name="Ravikumar R.L."/>
            <person name="Schlapbach R."/>
            <person name="Sreeman S.M."/>
            <person name="Shimizu K.K."/>
        </authorList>
    </citation>
    <scope>NUCLEOTIDE SEQUENCE</scope>
</reference>
<evidence type="ECO:0000256" key="1">
    <source>
        <dbReference type="SAM" id="Coils"/>
    </source>
</evidence>